<evidence type="ECO:0000313" key="5">
    <source>
        <dbReference type="EMBL" id="TKG69221.1"/>
    </source>
</evidence>
<name>A0ABY2S242_9PSEU</name>
<evidence type="ECO:0000259" key="3">
    <source>
        <dbReference type="Pfam" id="PF00501"/>
    </source>
</evidence>
<dbReference type="EMBL" id="SWMS01000011">
    <property type="protein sequence ID" value="TKG69221.1"/>
    <property type="molecule type" value="Genomic_DNA"/>
</dbReference>
<dbReference type="PROSITE" id="PS00455">
    <property type="entry name" value="AMP_BINDING"/>
    <property type="match status" value="1"/>
</dbReference>
<comment type="caution">
    <text evidence="5">The sequence shown here is derived from an EMBL/GenBank/DDBJ whole genome shotgun (WGS) entry which is preliminary data.</text>
</comment>
<dbReference type="InterPro" id="IPR042099">
    <property type="entry name" value="ANL_N_sf"/>
</dbReference>
<dbReference type="Gene3D" id="3.40.50.12780">
    <property type="entry name" value="N-terminal domain of ligase-like"/>
    <property type="match status" value="1"/>
</dbReference>
<dbReference type="Proteomes" id="UP000309992">
    <property type="component" value="Unassembled WGS sequence"/>
</dbReference>
<keyword evidence="6" id="KW-1185">Reference proteome</keyword>
<dbReference type="GO" id="GO:0016874">
    <property type="term" value="F:ligase activity"/>
    <property type="evidence" value="ECO:0007669"/>
    <property type="project" value="UniProtKB-KW"/>
</dbReference>
<dbReference type="PANTHER" id="PTHR43201">
    <property type="entry name" value="ACYL-COA SYNTHETASE"/>
    <property type="match status" value="1"/>
</dbReference>
<evidence type="ECO:0000256" key="1">
    <source>
        <dbReference type="ARBA" id="ARBA00006432"/>
    </source>
</evidence>
<reference evidence="5 6" key="1">
    <citation type="journal article" date="2015" name="Antonie Van Leeuwenhoek">
        <title>Prauserella endophytica sp. nov., an endophytic actinobacterium isolated from Tamarix taklamakanensis.</title>
        <authorList>
            <person name="Liu J.M."/>
            <person name="Habden X."/>
            <person name="Guo L."/>
            <person name="Tuo L."/>
            <person name="Jiang Z.K."/>
            <person name="Liu S.W."/>
            <person name="Liu X.F."/>
            <person name="Chen L."/>
            <person name="Li R.F."/>
            <person name="Zhang Y.Q."/>
            <person name="Sun C.H."/>
        </authorList>
    </citation>
    <scope>NUCLEOTIDE SEQUENCE [LARGE SCALE GENOMIC DNA]</scope>
    <source>
        <strain evidence="5 6">CGMCC 4.7182</strain>
    </source>
</reference>
<comment type="similarity">
    <text evidence="1">Belongs to the ATP-dependent AMP-binding enzyme family.</text>
</comment>
<dbReference type="InterPro" id="IPR025110">
    <property type="entry name" value="AMP-bd_C"/>
</dbReference>
<evidence type="ECO:0000259" key="4">
    <source>
        <dbReference type="Pfam" id="PF13193"/>
    </source>
</evidence>
<keyword evidence="2 5" id="KW-0436">Ligase</keyword>
<evidence type="ECO:0000313" key="6">
    <source>
        <dbReference type="Proteomes" id="UP000309992"/>
    </source>
</evidence>
<dbReference type="RefSeq" id="WP_113641171.1">
    <property type="nucleotide sequence ID" value="NZ_SWMS01000011.1"/>
</dbReference>
<protein>
    <submittedName>
        <fullName evidence="5">Acyl--CoA ligase</fullName>
    </submittedName>
</protein>
<proteinExistence type="inferred from homology"/>
<dbReference type="Gene3D" id="3.30.300.30">
    <property type="match status" value="1"/>
</dbReference>
<feature type="domain" description="AMP-binding enzyme C-terminal" evidence="4">
    <location>
        <begin position="418"/>
        <end position="493"/>
    </location>
</feature>
<dbReference type="InterPro" id="IPR000873">
    <property type="entry name" value="AMP-dep_synth/lig_dom"/>
</dbReference>
<gene>
    <name evidence="5" type="ORF">FCN18_20755</name>
</gene>
<evidence type="ECO:0000256" key="2">
    <source>
        <dbReference type="ARBA" id="ARBA00022598"/>
    </source>
</evidence>
<dbReference type="InterPro" id="IPR045851">
    <property type="entry name" value="AMP-bd_C_sf"/>
</dbReference>
<feature type="domain" description="AMP-dependent synthetase/ligase" evidence="3">
    <location>
        <begin position="16"/>
        <end position="368"/>
    </location>
</feature>
<dbReference type="Pfam" id="PF00501">
    <property type="entry name" value="AMP-binding"/>
    <property type="match status" value="1"/>
</dbReference>
<organism evidence="5 6">
    <name type="scientific">Prauserella endophytica</name>
    <dbReference type="NCBI Taxonomy" id="1592324"/>
    <lineage>
        <taxon>Bacteria</taxon>
        <taxon>Bacillati</taxon>
        <taxon>Actinomycetota</taxon>
        <taxon>Actinomycetes</taxon>
        <taxon>Pseudonocardiales</taxon>
        <taxon>Pseudonocardiaceae</taxon>
        <taxon>Prauserella</taxon>
        <taxon>Prauserella coralliicola group</taxon>
    </lineage>
</organism>
<dbReference type="PANTHER" id="PTHR43201:SF5">
    <property type="entry name" value="MEDIUM-CHAIN ACYL-COA LIGASE ACSF2, MITOCHONDRIAL"/>
    <property type="match status" value="1"/>
</dbReference>
<sequence>MDLGHLVRVGELDPARRDRPAVSVGPDTATHHALAMAARRVSTGLRELGARSGDRVGILMKNSVDYWTSYLAITSMGAIAVRLNFRLTVDEIRYALIDSGCAIVLADAELAPRARAAAGDVKLVVRGTSATVSGPTVPWSLLSDADPAEPPVQRAADEAAMIMYTSGTTGRPKGAVWTHGGTMAFALMQAARWGFGAETVSLVTGPMYHVGALEDLCLPAVLMGGHAVALESGGFTVDRAVERVVSVGATDVLMFPFMIYELLARPDALTGLEGVGRLFTGGEPLQGWAVEELRRRVPQLELWQIYGLTEGTPIVTAAAPDELALNPRAVGRPLPMAEVSLRDADGVPQTTGPGEIWTRSPARASGYWRKPKESADTFVDGWCRTGDLGAFDEHGLLEVVGRVKDMIRSGGENIYPAELEDVLAGHEAVREIAVIGVPDAQYTEAVCAVVVLEPGRDLSLGELQAFSRDRLASYKTPKHLRVVEELPRTASGKVQKFRLREMALAKGAAR</sequence>
<accession>A0ABY2S242</accession>
<dbReference type="SUPFAM" id="SSF56801">
    <property type="entry name" value="Acetyl-CoA synthetase-like"/>
    <property type="match status" value="1"/>
</dbReference>
<dbReference type="InterPro" id="IPR020845">
    <property type="entry name" value="AMP-binding_CS"/>
</dbReference>
<dbReference type="Pfam" id="PF13193">
    <property type="entry name" value="AMP-binding_C"/>
    <property type="match status" value="1"/>
</dbReference>